<evidence type="ECO:0000313" key="6">
    <source>
        <dbReference type="Proteomes" id="UP000619265"/>
    </source>
</evidence>
<dbReference type="AlphaFoldDB" id="A0A833X8W2"/>
<evidence type="ECO:0000256" key="1">
    <source>
        <dbReference type="ARBA" id="ARBA00004604"/>
    </source>
</evidence>
<reference evidence="5" key="1">
    <citation type="submission" date="2015-10" db="EMBL/GenBank/DDBJ databases">
        <authorList>
            <person name="Martinez-Garcia P.J."/>
            <person name="Crepeau M.W."/>
            <person name="Puiu D."/>
            <person name="Gonzalez-Ibeas D."/>
            <person name="Whalen J."/>
            <person name="Stevens K."/>
            <person name="Paul R."/>
            <person name="Butterfield T."/>
            <person name="Britton M."/>
            <person name="Reagan R."/>
            <person name="Chakraborty S."/>
            <person name="Walawage S.L."/>
            <person name="Vasquez-Gross H.A."/>
            <person name="Cardeno C."/>
            <person name="Famula R."/>
            <person name="Pratt K."/>
            <person name="Kuruganti S."/>
            <person name="Aradhya M.K."/>
            <person name="Leslie C.A."/>
            <person name="Dandekar A.M."/>
            <person name="Salzberg S.L."/>
            <person name="Wegrzyn J.L."/>
            <person name="Langley C.H."/>
            <person name="Neale D.B."/>
        </authorList>
    </citation>
    <scope>NUCLEOTIDE SEQUENCE</scope>
    <source>
        <tissue evidence="5">Leaves</tissue>
    </source>
</reference>
<dbReference type="EMBL" id="LIHL02000012">
    <property type="protein sequence ID" value="KAF5452185.1"/>
    <property type="molecule type" value="Genomic_DNA"/>
</dbReference>
<protein>
    <recommendedName>
        <fullName evidence="4">Fcf2 pre-rRNA processing C-terminal domain-containing protein</fullName>
    </recommendedName>
</protein>
<organism evidence="5 6">
    <name type="scientific">Juglans regia</name>
    <name type="common">English walnut</name>
    <dbReference type="NCBI Taxonomy" id="51240"/>
    <lineage>
        <taxon>Eukaryota</taxon>
        <taxon>Viridiplantae</taxon>
        <taxon>Streptophyta</taxon>
        <taxon>Embryophyta</taxon>
        <taxon>Tracheophyta</taxon>
        <taxon>Spermatophyta</taxon>
        <taxon>Magnoliopsida</taxon>
        <taxon>eudicotyledons</taxon>
        <taxon>Gunneridae</taxon>
        <taxon>Pentapetalae</taxon>
        <taxon>rosids</taxon>
        <taxon>fabids</taxon>
        <taxon>Fagales</taxon>
        <taxon>Juglandaceae</taxon>
        <taxon>Juglans</taxon>
    </lineage>
</organism>
<comment type="caution">
    <text evidence="5">The sequence shown here is derived from an EMBL/GenBank/DDBJ whole genome shotgun (WGS) entry which is preliminary data.</text>
</comment>
<sequence>SLSPLDHLCSASRVPESPQPPLTLSPLSHAVNSPSPLTLLVPSVLLRFQLFPRLQNHRYCFPLSRRGNRMPESKPVIGLSWEPKLPTLSAGTHNGSVSKSQNQTEVSALWRPPSELVDGLFVPPNDPRKLNNLMRKQLKDTTSKSWYEMPAQTITPEIEKDLRLLKLRSAIDPKRHYKKGDSKSKTLPKYFQLGTVVESASDFFTGRLTKKQRKATIADELLSDHTLAKYRKRKVQEIEKKNRPAGNDKWKRKGRQSRKYTKQRRH</sequence>
<feature type="non-terminal residue" evidence="5">
    <location>
        <position position="266"/>
    </location>
</feature>
<dbReference type="Pfam" id="PF08698">
    <property type="entry name" value="Fcf2"/>
    <property type="match status" value="1"/>
</dbReference>
<reference evidence="5" key="2">
    <citation type="submission" date="2020-03" db="EMBL/GenBank/DDBJ databases">
        <title>Walnut 2.0.</title>
        <authorList>
            <person name="Marrano A."/>
            <person name="Britton M."/>
            <person name="Zimin A.V."/>
            <person name="Zaini P.A."/>
            <person name="Workman R."/>
            <person name="Puiu D."/>
            <person name="Bianco L."/>
            <person name="Allen B.J."/>
            <person name="Troggio M."/>
            <person name="Leslie C.A."/>
            <person name="Timp W."/>
            <person name="Dendekar A."/>
            <person name="Salzberg S.L."/>
            <person name="Neale D.B."/>
        </authorList>
    </citation>
    <scope>NUCLEOTIDE SEQUENCE</scope>
    <source>
        <tissue evidence="5">Leaves</tissue>
    </source>
</reference>
<dbReference type="InterPro" id="IPR039883">
    <property type="entry name" value="Fcf2/DNTTIP2"/>
</dbReference>
<feature type="compositionally biased region" description="Basic residues" evidence="3">
    <location>
        <begin position="250"/>
        <end position="266"/>
    </location>
</feature>
<feature type="region of interest" description="Disordered" evidence="3">
    <location>
        <begin position="1"/>
        <end position="27"/>
    </location>
</feature>
<evidence type="ECO:0000259" key="4">
    <source>
        <dbReference type="Pfam" id="PF08698"/>
    </source>
</evidence>
<dbReference type="GO" id="GO:0005730">
    <property type="term" value="C:nucleolus"/>
    <property type="evidence" value="ECO:0007669"/>
    <property type="project" value="UniProtKB-SubCell"/>
</dbReference>
<dbReference type="InterPro" id="IPR014810">
    <property type="entry name" value="Fcf2_C"/>
</dbReference>
<dbReference type="PANTHER" id="PTHR21686:SF12">
    <property type="entry name" value="DEOXYNUCLEOTIDYLTRANSFERASE TERMINAL-INTERACTING PROTEIN 2"/>
    <property type="match status" value="1"/>
</dbReference>
<feature type="compositionally biased region" description="Basic and acidic residues" evidence="3">
    <location>
        <begin position="235"/>
        <end position="249"/>
    </location>
</feature>
<dbReference type="PANTHER" id="PTHR21686">
    <property type="entry name" value="DEOXYNUCLEOTIDYLTRANSFERASE TERMINAL-INTERACTING PROTEIN 2"/>
    <property type="match status" value="1"/>
</dbReference>
<accession>A0A833X8W2</accession>
<proteinExistence type="predicted"/>
<evidence type="ECO:0000313" key="5">
    <source>
        <dbReference type="EMBL" id="KAF5452185.1"/>
    </source>
</evidence>
<keyword evidence="2" id="KW-0539">Nucleus</keyword>
<evidence type="ECO:0000256" key="3">
    <source>
        <dbReference type="SAM" id="MobiDB-lite"/>
    </source>
</evidence>
<feature type="domain" description="Fcf2 pre-rRNA processing C-terminal" evidence="4">
    <location>
        <begin position="139"/>
        <end position="234"/>
    </location>
</feature>
<evidence type="ECO:0000256" key="2">
    <source>
        <dbReference type="ARBA" id="ARBA00023242"/>
    </source>
</evidence>
<feature type="region of interest" description="Disordered" evidence="3">
    <location>
        <begin position="233"/>
        <end position="266"/>
    </location>
</feature>
<name>A0A833X8W2_JUGRE</name>
<dbReference type="Gramene" id="Jr12_09620_p1">
    <property type="protein sequence ID" value="cds.Jr12_09620_p1"/>
    <property type="gene ID" value="Jr12_09620"/>
</dbReference>
<gene>
    <name evidence="5" type="ORF">F2P56_027212</name>
</gene>
<dbReference type="Proteomes" id="UP000619265">
    <property type="component" value="Unassembled WGS sequence"/>
</dbReference>
<comment type="subcellular location">
    <subcellularLocation>
        <location evidence="1">Nucleus</location>
        <location evidence="1">Nucleolus</location>
    </subcellularLocation>
</comment>